<evidence type="ECO:0000256" key="1">
    <source>
        <dbReference type="ARBA" id="ARBA00001947"/>
    </source>
</evidence>
<dbReference type="PANTHER" id="PTHR11532:SF73">
    <property type="entry name" value="CARBOXYPEPTIDASE D"/>
    <property type="match status" value="1"/>
</dbReference>
<dbReference type="GO" id="GO:0005615">
    <property type="term" value="C:extracellular space"/>
    <property type="evidence" value="ECO:0007669"/>
    <property type="project" value="TreeGrafter"/>
</dbReference>
<keyword evidence="3" id="KW-0121">Carboxypeptidase</keyword>
<name>A0AAN4Z2K3_9BILA</name>
<dbReference type="Gene3D" id="3.40.630.10">
    <property type="entry name" value="Zn peptidases"/>
    <property type="match status" value="1"/>
</dbReference>
<dbReference type="GO" id="GO:0006518">
    <property type="term" value="P:peptide metabolic process"/>
    <property type="evidence" value="ECO:0007669"/>
    <property type="project" value="TreeGrafter"/>
</dbReference>
<comment type="similarity">
    <text evidence="2 9">Belongs to the peptidase M14 family.</text>
</comment>
<keyword evidence="10" id="KW-0732">Signal</keyword>
<dbReference type="InterPro" id="IPR008969">
    <property type="entry name" value="CarboxyPept-like_regulatory"/>
</dbReference>
<dbReference type="SMART" id="SM00631">
    <property type="entry name" value="Zn_pept"/>
    <property type="match status" value="1"/>
</dbReference>
<keyword evidence="13" id="KW-1185">Reference proteome</keyword>
<proteinExistence type="inferred from homology"/>
<feature type="chain" id="PRO_5042866673" description="Peptidase M14 domain-containing protein" evidence="10">
    <location>
        <begin position="41"/>
        <end position="511"/>
    </location>
</feature>
<evidence type="ECO:0000256" key="9">
    <source>
        <dbReference type="PROSITE-ProRule" id="PRU01379"/>
    </source>
</evidence>
<evidence type="ECO:0000256" key="7">
    <source>
        <dbReference type="ARBA" id="ARBA00022833"/>
    </source>
</evidence>
<dbReference type="PROSITE" id="PS52035">
    <property type="entry name" value="PEPTIDASE_M14"/>
    <property type="match status" value="1"/>
</dbReference>
<evidence type="ECO:0000256" key="8">
    <source>
        <dbReference type="ARBA" id="ARBA00023180"/>
    </source>
</evidence>
<evidence type="ECO:0000256" key="10">
    <source>
        <dbReference type="SAM" id="SignalP"/>
    </source>
</evidence>
<evidence type="ECO:0000313" key="12">
    <source>
        <dbReference type="EMBL" id="GMR33397.1"/>
    </source>
</evidence>
<evidence type="ECO:0000256" key="3">
    <source>
        <dbReference type="ARBA" id="ARBA00022645"/>
    </source>
</evidence>
<keyword evidence="4" id="KW-0645">Protease</keyword>
<keyword evidence="6" id="KW-0378">Hydrolase</keyword>
<comment type="cofactor">
    <cofactor evidence="1">
        <name>Zn(2+)</name>
        <dbReference type="ChEBI" id="CHEBI:29105"/>
    </cofactor>
</comment>
<dbReference type="GO" id="GO:0008270">
    <property type="term" value="F:zinc ion binding"/>
    <property type="evidence" value="ECO:0007669"/>
    <property type="project" value="InterPro"/>
</dbReference>
<accession>A0AAN4Z2K3</accession>
<dbReference type="GO" id="GO:0004181">
    <property type="term" value="F:metallocarboxypeptidase activity"/>
    <property type="evidence" value="ECO:0007669"/>
    <property type="project" value="InterPro"/>
</dbReference>
<sequence length="511" mass="57997">NFRSRGSGCARRGYDTARRRKVMPDLLLLPLLLLVVQSAAKPLTLGQERSTDVEKFLINQFENQDDITTYEQLISDLGNLDDSFLDFRHYNHKELARKLNETHVAYPNLTALYSAGQSVEGRDLWVLVVSKFPHAHQKGVPEFKYVANMHGNEVSGRVFLIYLAEVLLRNYDSNPNIRKLLDTTRIHLMPTMNPDGYEKAIEGDDSGVRGRANAVGQDLNRNFPPRFPELLNRENSKTQPETAAIMRWTKSIPFVLSANLHGGTAIVNYPFDDAPVDRLRTRRFSYYSPAPDNELFVRLAYSYARAHKRMWKPGPRCLNPQLELSGDPQSGIVNGAEWYIVSGGMQDWNYVNTNCMELTVEINCVKFPPKARLKMLWDENKYALLHYIMQIHNAIHGFVYDAATRSPIVGATIGIDTHSKIVTSFDGGEYWRLVNIGNYTVTVDHPDYLSVTREVVITRNRRSAVIDFALTRVGDPVPNQVRDPAPEPDSATRPSLLTMLLLPLISFLLLH</sequence>
<feature type="non-terminal residue" evidence="12">
    <location>
        <position position="1"/>
    </location>
</feature>
<evidence type="ECO:0000256" key="2">
    <source>
        <dbReference type="ARBA" id="ARBA00005988"/>
    </source>
</evidence>
<dbReference type="Pfam" id="PF00246">
    <property type="entry name" value="Peptidase_M14"/>
    <property type="match status" value="1"/>
</dbReference>
<dbReference type="InterPro" id="IPR000834">
    <property type="entry name" value="Peptidase_M14"/>
</dbReference>
<evidence type="ECO:0000256" key="4">
    <source>
        <dbReference type="ARBA" id="ARBA00022670"/>
    </source>
</evidence>
<protein>
    <recommendedName>
        <fullName evidence="11">Peptidase M14 domain-containing protein</fullName>
    </recommendedName>
</protein>
<dbReference type="SUPFAM" id="SSF53187">
    <property type="entry name" value="Zn-dependent exopeptidases"/>
    <property type="match status" value="1"/>
</dbReference>
<organism evidence="12 13">
    <name type="scientific">Pristionchus mayeri</name>
    <dbReference type="NCBI Taxonomy" id="1317129"/>
    <lineage>
        <taxon>Eukaryota</taxon>
        <taxon>Metazoa</taxon>
        <taxon>Ecdysozoa</taxon>
        <taxon>Nematoda</taxon>
        <taxon>Chromadorea</taxon>
        <taxon>Rhabditida</taxon>
        <taxon>Rhabditina</taxon>
        <taxon>Diplogasteromorpha</taxon>
        <taxon>Diplogasteroidea</taxon>
        <taxon>Neodiplogasteridae</taxon>
        <taxon>Pristionchus</taxon>
    </lineage>
</organism>
<dbReference type="EMBL" id="BTRK01000001">
    <property type="protein sequence ID" value="GMR33397.1"/>
    <property type="molecule type" value="Genomic_DNA"/>
</dbReference>
<dbReference type="PRINTS" id="PR00765">
    <property type="entry name" value="CRBOXYPTASEA"/>
</dbReference>
<comment type="caution">
    <text evidence="12">The sequence shown here is derived from an EMBL/GenBank/DDBJ whole genome shotgun (WGS) entry which is preliminary data.</text>
</comment>
<keyword evidence="7" id="KW-0862">Zinc</keyword>
<dbReference type="Proteomes" id="UP001328107">
    <property type="component" value="Unassembled WGS sequence"/>
</dbReference>
<reference evidence="13" key="1">
    <citation type="submission" date="2022-10" db="EMBL/GenBank/DDBJ databases">
        <title>Genome assembly of Pristionchus species.</title>
        <authorList>
            <person name="Yoshida K."/>
            <person name="Sommer R.J."/>
        </authorList>
    </citation>
    <scope>NUCLEOTIDE SEQUENCE [LARGE SCALE GENOMIC DNA]</scope>
    <source>
        <strain evidence="13">RS5460</strain>
    </source>
</reference>
<evidence type="ECO:0000256" key="6">
    <source>
        <dbReference type="ARBA" id="ARBA00022801"/>
    </source>
</evidence>
<dbReference type="FunFam" id="2.60.40.1120:FF:000027">
    <property type="entry name" value="CarboxyPeptidase D family"/>
    <property type="match status" value="1"/>
</dbReference>
<feature type="active site" description="Proton donor/acceptor" evidence="9">
    <location>
        <position position="361"/>
    </location>
</feature>
<evidence type="ECO:0000313" key="13">
    <source>
        <dbReference type="Proteomes" id="UP001328107"/>
    </source>
</evidence>
<evidence type="ECO:0000256" key="5">
    <source>
        <dbReference type="ARBA" id="ARBA00022723"/>
    </source>
</evidence>
<dbReference type="GO" id="GO:0016485">
    <property type="term" value="P:protein processing"/>
    <property type="evidence" value="ECO:0007669"/>
    <property type="project" value="TreeGrafter"/>
</dbReference>
<evidence type="ECO:0000259" key="11">
    <source>
        <dbReference type="PROSITE" id="PS52035"/>
    </source>
</evidence>
<dbReference type="CDD" id="cd03858">
    <property type="entry name" value="M14_CP_N-E_like"/>
    <property type="match status" value="1"/>
</dbReference>
<dbReference type="CDD" id="cd11308">
    <property type="entry name" value="Peptidase_M14NE-CP-C_like"/>
    <property type="match status" value="1"/>
</dbReference>
<feature type="domain" description="Peptidase M14" evidence="11">
    <location>
        <begin position="88"/>
        <end position="391"/>
    </location>
</feature>
<dbReference type="FunFam" id="3.40.630.10:FF:000020">
    <property type="entry name" value="Carboxypeptidase D"/>
    <property type="match status" value="1"/>
</dbReference>
<dbReference type="SUPFAM" id="SSF49464">
    <property type="entry name" value="Carboxypeptidase regulatory domain-like"/>
    <property type="match status" value="1"/>
</dbReference>
<keyword evidence="5" id="KW-0479">Metal-binding</keyword>
<dbReference type="PANTHER" id="PTHR11532">
    <property type="entry name" value="PROTEASE M14 CARBOXYPEPTIDASE"/>
    <property type="match status" value="1"/>
</dbReference>
<dbReference type="InterPro" id="IPR050753">
    <property type="entry name" value="Peptidase_M14_domain"/>
</dbReference>
<dbReference type="Pfam" id="PF13620">
    <property type="entry name" value="CarboxypepD_reg"/>
    <property type="match status" value="1"/>
</dbReference>
<dbReference type="AlphaFoldDB" id="A0AAN4Z2K3"/>
<dbReference type="Gene3D" id="2.60.40.1120">
    <property type="entry name" value="Carboxypeptidase-like, regulatory domain"/>
    <property type="match status" value="1"/>
</dbReference>
<keyword evidence="8" id="KW-0325">Glycoprotein</keyword>
<feature type="signal peptide" evidence="10">
    <location>
        <begin position="1"/>
        <end position="40"/>
    </location>
</feature>
<gene>
    <name evidence="12" type="ORF">PMAYCL1PPCAC_03592</name>
</gene>